<gene>
    <name evidence="1" type="ORF">CBM2594_B30433</name>
</gene>
<dbReference type="EMBL" id="LT978514">
    <property type="protein sequence ID" value="SPC22583.1"/>
    <property type="molecule type" value="Genomic_DNA"/>
</dbReference>
<evidence type="ECO:0000313" key="1">
    <source>
        <dbReference type="EMBL" id="SPC22583.1"/>
    </source>
</evidence>
<dbReference type="Proteomes" id="UP000257139">
    <property type="component" value="Chromosome CBM2594_b"/>
</dbReference>
<evidence type="ECO:0000313" key="2">
    <source>
        <dbReference type="Proteomes" id="UP000257139"/>
    </source>
</evidence>
<reference evidence="1 2" key="1">
    <citation type="submission" date="2018-01" db="EMBL/GenBank/DDBJ databases">
        <authorList>
            <person name="Clerissi C."/>
        </authorList>
    </citation>
    <scope>NUCLEOTIDE SEQUENCE [LARGE SCALE GENOMIC DNA]</scope>
    <source>
        <strain evidence="1">Cupriavidus taiwanensis STM 6021</strain>
    </source>
</reference>
<accession>A0A7Z7JFA6</accession>
<protein>
    <submittedName>
        <fullName evidence="1">Uncharacterized protein</fullName>
    </submittedName>
</protein>
<organism evidence="1 2">
    <name type="scientific">Cupriavidus taiwanensis</name>
    <dbReference type="NCBI Taxonomy" id="164546"/>
    <lineage>
        <taxon>Bacteria</taxon>
        <taxon>Pseudomonadati</taxon>
        <taxon>Pseudomonadota</taxon>
        <taxon>Betaproteobacteria</taxon>
        <taxon>Burkholderiales</taxon>
        <taxon>Burkholderiaceae</taxon>
        <taxon>Cupriavidus</taxon>
    </lineage>
</organism>
<proteinExistence type="predicted"/>
<dbReference type="AlphaFoldDB" id="A0A7Z7JFA6"/>
<name>A0A7Z7JFA6_9BURK</name>
<sequence length="153" mass="17102">MLQNSSFRENDMTKTFFDAIDYQRQLIFAGLEDFTPNSALPNVLGGQYGTNPVAWRQAVIDFICRNVAADLLEIVSYPGKPTEMGAPRVRALLISGDESRGLDENIIWDAIYFTGTTKLKSRLKSFGLLSWDALNAEKSDDFIDFLVDSYTSG</sequence>